<dbReference type="AlphaFoldDB" id="A0A9P7XRB9"/>
<organism evidence="1 2">
    <name type="scientific">Linnemannia hyalina</name>
    <dbReference type="NCBI Taxonomy" id="64524"/>
    <lineage>
        <taxon>Eukaryota</taxon>
        <taxon>Fungi</taxon>
        <taxon>Fungi incertae sedis</taxon>
        <taxon>Mucoromycota</taxon>
        <taxon>Mortierellomycotina</taxon>
        <taxon>Mortierellomycetes</taxon>
        <taxon>Mortierellales</taxon>
        <taxon>Mortierellaceae</taxon>
        <taxon>Linnemannia</taxon>
    </lineage>
</organism>
<reference evidence="1" key="1">
    <citation type="submission" date="2021-06" db="EMBL/GenBank/DDBJ databases">
        <title>Genome Sequence of Mortierella hyaline Strain SCG-10, a Cold-Adapted, Nitrate-Reducing Fungus Isolated from Soil in Minnesota, USA.</title>
        <authorList>
            <person name="Aldossari N."/>
        </authorList>
    </citation>
    <scope>NUCLEOTIDE SEQUENCE</scope>
    <source>
        <strain evidence="1">SCG-10</strain>
    </source>
</reference>
<comment type="caution">
    <text evidence="1">The sequence shown here is derived from an EMBL/GenBank/DDBJ whole genome shotgun (WGS) entry which is preliminary data.</text>
</comment>
<dbReference type="EMBL" id="JAHRHY010000013">
    <property type="protein sequence ID" value="KAG9064559.1"/>
    <property type="molecule type" value="Genomic_DNA"/>
</dbReference>
<dbReference type="OrthoDB" id="10392693at2759"/>
<protein>
    <submittedName>
        <fullName evidence="1">Uncharacterized protein</fullName>
    </submittedName>
</protein>
<sequence>MPGETPSNLGHEYINNDDLGVDTSGYKRYPHSSRTILAYNGPILETMEFSILLGQHHPGALKSLKVFGSWVPITGSKNQN</sequence>
<gene>
    <name evidence="1" type="ORF">KI688_002817</name>
</gene>
<accession>A0A9P7XRB9</accession>
<proteinExistence type="predicted"/>
<keyword evidence="2" id="KW-1185">Reference proteome</keyword>
<dbReference type="Proteomes" id="UP000707451">
    <property type="component" value="Unassembled WGS sequence"/>
</dbReference>
<evidence type="ECO:0000313" key="1">
    <source>
        <dbReference type="EMBL" id="KAG9064559.1"/>
    </source>
</evidence>
<evidence type="ECO:0000313" key="2">
    <source>
        <dbReference type="Proteomes" id="UP000707451"/>
    </source>
</evidence>
<name>A0A9P7XRB9_9FUNG</name>